<name>A0ABZ2RV33_9BACT</name>
<gene>
    <name evidence="1" type="ORF">WG617_03060</name>
</gene>
<organism evidence="1 2">
    <name type="scientific">Mycoplasmopsis felifaucium</name>
    <dbReference type="NCBI Taxonomy" id="35768"/>
    <lineage>
        <taxon>Bacteria</taxon>
        <taxon>Bacillati</taxon>
        <taxon>Mycoplasmatota</taxon>
        <taxon>Mycoplasmoidales</taxon>
        <taxon>Metamycoplasmataceae</taxon>
        <taxon>Mycoplasmopsis</taxon>
    </lineage>
</organism>
<evidence type="ECO:0000313" key="2">
    <source>
        <dbReference type="Proteomes" id="UP001477443"/>
    </source>
</evidence>
<protein>
    <submittedName>
        <fullName evidence="1">DUF2714 domain-containing protein</fullName>
    </submittedName>
</protein>
<keyword evidence="2" id="KW-1185">Reference proteome</keyword>
<evidence type="ECO:0000313" key="1">
    <source>
        <dbReference type="EMBL" id="WXL28974.1"/>
    </source>
</evidence>
<dbReference type="InterPro" id="IPR021222">
    <property type="entry name" value="DUF2714"/>
</dbReference>
<dbReference type="Proteomes" id="UP001477443">
    <property type="component" value="Chromosome"/>
</dbReference>
<reference evidence="1" key="1">
    <citation type="submission" date="2024-03" db="EMBL/GenBank/DDBJ databases">
        <title>Complete genome sequence of Mycoplasma felifaucium Z921 isolated from the trachea of a cheetah.</title>
        <authorList>
            <person name="Spergser J."/>
        </authorList>
    </citation>
    <scope>NUCLEOTIDE SEQUENCE [LARGE SCALE GENOMIC DNA]</scope>
    <source>
        <strain evidence="1">Z921</strain>
    </source>
</reference>
<dbReference type="EMBL" id="CP148067">
    <property type="protein sequence ID" value="WXL28974.1"/>
    <property type="molecule type" value="Genomic_DNA"/>
</dbReference>
<proteinExistence type="predicted"/>
<dbReference type="RefSeq" id="WP_338822553.1">
    <property type="nucleotide sequence ID" value="NZ_CP148067.1"/>
</dbReference>
<dbReference type="Pfam" id="PF10896">
    <property type="entry name" value="DUF2714"/>
    <property type="match status" value="1"/>
</dbReference>
<accession>A0ABZ2RV33</accession>
<sequence>MKKNKTHENSQELFNLYKEYEEIIKNDNYVSYKKIIASILLKINSGFHSEEYEEFTKVINEAINNKWDIIFDQFTIDFNIVSKFSLDTLVPILAHNESSANEAISLKSEEPSNYADITRELNAEIQKLLKENKYVEILPNLVLFVSPNTGSLKLFFDKSLTVKI</sequence>